<sequence>MFEVPIYICAGFLDSGKTCFVKETLMEQDFIEAGTTLLLQCEEGETEYEEAFLDKHDIKLLEVEKPEQLNLNFFKNCDKIYEPSQVVIEYNGTWEIGKILNAEFPETWKIDGIFATVDATTLTSYLNNMRKMFMEPLLQAELIVVNRCTDQTDRASFRRTVKASNPQVQLIFEHVNGDLLDQGDDALPYDLSADFLDLHELDYGIWFMDSMENPQRYDGKTIRFLAQLYTGARLGKNEFIPGRFVMNCCEADARFFGHLCKFSQPIQVKKGSWYYVTVKLRYEYAKAYHQKGAVLYLQDIQPAKKPTVDPVPL</sequence>
<evidence type="ECO:0000313" key="3">
    <source>
        <dbReference type="EMBL" id="HIQ97021.1"/>
    </source>
</evidence>
<organism evidence="3 4">
    <name type="scientific">Candidatus Limivivens merdigallinarum</name>
    <dbReference type="NCBI Taxonomy" id="2840859"/>
    <lineage>
        <taxon>Bacteria</taxon>
        <taxon>Bacillati</taxon>
        <taxon>Bacillota</taxon>
        <taxon>Clostridia</taxon>
        <taxon>Lachnospirales</taxon>
        <taxon>Lachnospiraceae</taxon>
        <taxon>Lachnospiraceae incertae sedis</taxon>
        <taxon>Candidatus Limivivens</taxon>
    </lineage>
</organism>
<name>A0A9D0ZWV4_9FIRM</name>
<evidence type="ECO:0008006" key="5">
    <source>
        <dbReference type="Google" id="ProtNLM"/>
    </source>
</evidence>
<proteinExistence type="predicted"/>
<evidence type="ECO:0000313" key="4">
    <source>
        <dbReference type="Proteomes" id="UP000886886"/>
    </source>
</evidence>
<feature type="domain" description="DUF1980" evidence="2">
    <location>
        <begin position="192"/>
        <end position="307"/>
    </location>
</feature>
<feature type="domain" description="CobW/HypB/UreG nucleotide-binding" evidence="1">
    <location>
        <begin position="5"/>
        <end position="169"/>
    </location>
</feature>
<gene>
    <name evidence="3" type="ORF">IAB26_10715</name>
</gene>
<dbReference type="InterPro" id="IPR027417">
    <property type="entry name" value="P-loop_NTPase"/>
</dbReference>
<accession>A0A9D0ZWV4</accession>
<evidence type="ECO:0000259" key="2">
    <source>
        <dbReference type="Pfam" id="PF21537"/>
    </source>
</evidence>
<dbReference type="Pfam" id="PF21537">
    <property type="entry name" value="DUF1980_C"/>
    <property type="match status" value="1"/>
</dbReference>
<reference evidence="3" key="1">
    <citation type="submission" date="2020-10" db="EMBL/GenBank/DDBJ databases">
        <authorList>
            <person name="Gilroy R."/>
        </authorList>
    </citation>
    <scope>NUCLEOTIDE SEQUENCE</scope>
    <source>
        <strain evidence="3">ChiSjej3B21-11622</strain>
    </source>
</reference>
<dbReference type="Pfam" id="PF02492">
    <property type="entry name" value="cobW"/>
    <property type="match status" value="1"/>
</dbReference>
<reference evidence="3" key="2">
    <citation type="journal article" date="2021" name="PeerJ">
        <title>Extensive microbial diversity within the chicken gut microbiome revealed by metagenomics and culture.</title>
        <authorList>
            <person name="Gilroy R."/>
            <person name="Ravi A."/>
            <person name="Getino M."/>
            <person name="Pursley I."/>
            <person name="Horton D.L."/>
            <person name="Alikhan N.F."/>
            <person name="Baker D."/>
            <person name="Gharbi K."/>
            <person name="Hall N."/>
            <person name="Watson M."/>
            <person name="Adriaenssens E.M."/>
            <person name="Foster-Nyarko E."/>
            <person name="Jarju S."/>
            <person name="Secka A."/>
            <person name="Antonio M."/>
            <person name="Oren A."/>
            <person name="Chaudhuri R.R."/>
            <person name="La Ragione R."/>
            <person name="Hildebrand F."/>
            <person name="Pallen M.J."/>
        </authorList>
    </citation>
    <scope>NUCLEOTIDE SEQUENCE</scope>
    <source>
        <strain evidence="3">ChiSjej3B21-11622</strain>
    </source>
</reference>
<dbReference type="EMBL" id="DVFT01000158">
    <property type="protein sequence ID" value="HIQ97021.1"/>
    <property type="molecule type" value="Genomic_DNA"/>
</dbReference>
<dbReference type="InterPro" id="IPR048447">
    <property type="entry name" value="DUF1980_C"/>
</dbReference>
<dbReference type="Gene3D" id="3.40.50.300">
    <property type="entry name" value="P-loop containing nucleotide triphosphate hydrolases"/>
    <property type="match status" value="1"/>
</dbReference>
<dbReference type="InterPro" id="IPR003495">
    <property type="entry name" value="CobW/HypB/UreG_nucleotide-bd"/>
</dbReference>
<comment type="caution">
    <text evidence="3">The sequence shown here is derived from an EMBL/GenBank/DDBJ whole genome shotgun (WGS) entry which is preliminary data.</text>
</comment>
<protein>
    <recommendedName>
        <fullName evidence="5">CobW/HypB/UreG nucleotide-binding domain-containing protein</fullName>
    </recommendedName>
</protein>
<dbReference type="AlphaFoldDB" id="A0A9D0ZWV4"/>
<evidence type="ECO:0000259" key="1">
    <source>
        <dbReference type="Pfam" id="PF02492"/>
    </source>
</evidence>
<dbReference type="Proteomes" id="UP000886886">
    <property type="component" value="Unassembled WGS sequence"/>
</dbReference>